<dbReference type="InterPro" id="IPR009218">
    <property type="entry name" value="HD_phosphohydro"/>
</dbReference>
<dbReference type="EMBL" id="JAAEDI010000002">
    <property type="protein sequence ID" value="MBR0648378.1"/>
    <property type="molecule type" value="Genomic_DNA"/>
</dbReference>
<protein>
    <recommendedName>
        <fullName evidence="3">Phosphohydrolase</fullName>
    </recommendedName>
</protein>
<proteinExistence type="predicted"/>
<dbReference type="Proteomes" id="UP000698752">
    <property type="component" value="Unassembled WGS sequence"/>
</dbReference>
<evidence type="ECO:0000313" key="1">
    <source>
        <dbReference type="EMBL" id="MBR0648378.1"/>
    </source>
</evidence>
<dbReference type="PANTHER" id="PTHR21174:SF0">
    <property type="entry name" value="HD PHOSPHOHYDROLASE FAMILY PROTEIN-RELATED"/>
    <property type="match status" value="1"/>
</dbReference>
<dbReference type="SUPFAM" id="SSF109604">
    <property type="entry name" value="HD-domain/PDEase-like"/>
    <property type="match status" value="1"/>
</dbReference>
<evidence type="ECO:0000313" key="2">
    <source>
        <dbReference type="Proteomes" id="UP000698752"/>
    </source>
</evidence>
<dbReference type="RefSeq" id="WP_211865523.1">
    <property type="nucleotide sequence ID" value="NZ_JAAEDI010000002.1"/>
</dbReference>
<accession>A0ABS5EBH8</accession>
<gene>
    <name evidence="1" type="ORF">GXW78_01765</name>
</gene>
<dbReference type="PANTHER" id="PTHR21174">
    <property type="match status" value="1"/>
</dbReference>
<keyword evidence="2" id="KW-1185">Reference proteome</keyword>
<name>A0ABS5EBH8_9PROT</name>
<comment type="caution">
    <text evidence="1">The sequence shown here is derived from an EMBL/GenBank/DDBJ whole genome shotgun (WGS) entry which is preliminary data.</text>
</comment>
<organism evidence="1 2">
    <name type="scientific">Neoroseomonas terrae</name>
    <dbReference type="NCBI Taxonomy" id="424799"/>
    <lineage>
        <taxon>Bacteria</taxon>
        <taxon>Pseudomonadati</taxon>
        <taxon>Pseudomonadota</taxon>
        <taxon>Alphaproteobacteria</taxon>
        <taxon>Acetobacterales</taxon>
        <taxon>Acetobacteraceae</taxon>
        <taxon>Neoroseomonas</taxon>
    </lineage>
</organism>
<sequence>MMAFLTSETLADLRHRHAEPHRKLHTWDRVGELLQFAEDVVNGIAERPAFILAILFHKSVFTPRATDSATRSVELMRASIGASAPPGTLDRAEALIRAIDEREVPETDDPSLRGDAALLLDFDNAVLGDDARRFSEYEEALRQEAAHLPAERYRMARSAALQMLLWKNRIFHTDRFYLEREKRARRNIEGAIAHLEAA</sequence>
<dbReference type="PIRSF" id="PIRSF035170">
    <property type="entry name" value="HD_phosphohydro"/>
    <property type="match status" value="1"/>
</dbReference>
<reference evidence="2" key="1">
    <citation type="journal article" date="2021" name="Syst. Appl. Microbiol.">
        <title>Roseomonas hellenica sp. nov., isolated from roots of wild-growing Alkanna tinctoria.</title>
        <authorList>
            <person name="Rat A."/>
            <person name="Naranjo H.D."/>
            <person name="Lebbe L."/>
            <person name="Cnockaert M."/>
            <person name="Krigas N."/>
            <person name="Grigoriadou K."/>
            <person name="Maloupa E."/>
            <person name="Willems A."/>
        </authorList>
    </citation>
    <scope>NUCLEOTIDE SEQUENCE [LARGE SCALE GENOMIC DNA]</scope>
    <source>
        <strain evidence="2">LMG 31159</strain>
    </source>
</reference>
<evidence type="ECO:0008006" key="3">
    <source>
        <dbReference type="Google" id="ProtNLM"/>
    </source>
</evidence>